<dbReference type="EMBL" id="JAGISH010000007">
    <property type="protein sequence ID" value="MBP0483531.1"/>
    <property type="molecule type" value="Genomic_DNA"/>
</dbReference>
<feature type="chain" id="PRO_5036829489" evidence="5">
    <location>
        <begin position="26"/>
        <end position="145"/>
    </location>
</feature>
<organism evidence="7 8">
    <name type="scientific">Sagittula salina</name>
    <dbReference type="NCBI Taxonomy" id="2820268"/>
    <lineage>
        <taxon>Bacteria</taxon>
        <taxon>Pseudomonadati</taxon>
        <taxon>Pseudomonadota</taxon>
        <taxon>Alphaproteobacteria</taxon>
        <taxon>Rhodobacterales</taxon>
        <taxon>Roseobacteraceae</taxon>
        <taxon>Sagittula</taxon>
    </lineage>
</organism>
<evidence type="ECO:0000256" key="2">
    <source>
        <dbReference type="ARBA" id="ARBA00022723"/>
    </source>
</evidence>
<dbReference type="InterPro" id="IPR036909">
    <property type="entry name" value="Cyt_c-like_dom_sf"/>
</dbReference>
<evidence type="ECO:0000313" key="8">
    <source>
        <dbReference type="Proteomes" id="UP000675940"/>
    </source>
</evidence>
<evidence type="ECO:0000313" key="7">
    <source>
        <dbReference type="EMBL" id="MBP0483531.1"/>
    </source>
</evidence>
<keyword evidence="5" id="KW-0732">Signal</keyword>
<keyword evidence="1 4" id="KW-0349">Heme</keyword>
<proteinExistence type="predicted"/>
<evidence type="ECO:0000256" key="3">
    <source>
        <dbReference type="ARBA" id="ARBA00023004"/>
    </source>
</evidence>
<dbReference type="Proteomes" id="UP000675940">
    <property type="component" value="Unassembled WGS sequence"/>
</dbReference>
<protein>
    <submittedName>
        <fullName evidence="7">Cytochrome c</fullName>
    </submittedName>
</protein>
<dbReference type="GO" id="GO:0046872">
    <property type="term" value="F:metal ion binding"/>
    <property type="evidence" value="ECO:0007669"/>
    <property type="project" value="UniProtKB-KW"/>
</dbReference>
<evidence type="ECO:0000256" key="5">
    <source>
        <dbReference type="SAM" id="SignalP"/>
    </source>
</evidence>
<dbReference type="Gene3D" id="1.10.760.10">
    <property type="entry name" value="Cytochrome c-like domain"/>
    <property type="match status" value="1"/>
</dbReference>
<evidence type="ECO:0000256" key="1">
    <source>
        <dbReference type="ARBA" id="ARBA00022617"/>
    </source>
</evidence>
<dbReference type="PROSITE" id="PS51007">
    <property type="entry name" value="CYTC"/>
    <property type="match status" value="1"/>
</dbReference>
<keyword evidence="3 4" id="KW-0408">Iron</keyword>
<dbReference type="Pfam" id="PF00034">
    <property type="entry name" value="Cytochrom_C"/>
    <property type="match status" value="1"/>
</dbReference>
<feature type="domain" description="Cytochrome c" evidence="6">
    <location>
        <begin position="53"/>
        <end position="139"/>
    </location>
</feature>
<dbReference type="InterPro" id="IPR009056">
    <property type="entry name" value="Cyt_c-like_dom"/>
</dbReference>
<accession>A0A940S1X0</accession>
<evidence type="ECO:0000259" key="6">
    <source>
        <dbReference type="PROSITE" id="PS51007"/>
    </source>
</evidence>
<keyword evidence="2 4" id="KW-0479">Metal-binding</keyword>
<comment type="caution">
    <text evidence="7">The sequence shown here is derived from an EMBL/GenBank/DDBJ whole genome shotgun (WGS) entry which is preliminary data.</text>
</comment>
<dbReference type="GO" id="GO:0020037">
    <property type="term" value="F:heme binding"/>
    <property type="evidence" value="ECO:0007669"/>
    <property type="project" value="InterPro"/>
</dbReference>
<evidence type="ECO:0000256" key="4">
    <source>
        <dbReference type="PROSITE-ProRule" id="PRU00433"/>
    </source>
</evidence>
<dbReference type="RefSeq" id="WP_209361470.1">
    <property type="nucleotide sequence ID" value="NZ_JAGISH010000007.1"/>
</dbReference>
<dbReference type="AlphaFoldDB" id="A0A940S1X0"/>
<feature type="signal peptide" evidence="5">
    <location>
        <begin position="1"/>
        <end position="25"/>
    </location>
</feature>
<sequence length="145" mass="14956">MTKLALAGVAALALATGVYFTTAHSETAPTAQDAGPAEGTALVAVTLPDSLSAQARAGKQAFDAVCAACHGQNAAGKQGFGPPLVHPIYEPSHHGDGAFFVAAERGVRAHHWRFGNMPPQKGLTRADVTGIVAYVRELQRANGID</sequence>
<keyword evidence="8" id="KW-1185">Reference proteome</keyword>
<reference evidence="7" key="1">
    <citation type="submission" date="2021-03" db="EMBL/GenBank/DDBJ databases">
        <title>Sagittula salina sp. nov. strain M10.9X isolated from the marine waste.</title>
        <authorList>
            <person name="Satari L."/>
            <person name="Molina-Menor E."/>
            <person name="Vidal-Verdu A."/>
            <person name="Pascual J."/>
            <person name="Pereto J."/>
            <person name="Porcar M."/>
        </authorList>
    </citation>
    <scope>NUCLEOTIDE SEQUENCE</scope>
    <source>
        <strain evidence="7">M10.9X</strain>
    </source>
</reference>
<name>A0A940S1X0_9RHOB</name>
<dbReference type="GO" id="GO:0009055">
    <property type="term" value="F:electron transfer activity"/>
    <property type="evidence" value="ECO:0007669"/>
    <property type="project" value="InterPro"/>
</dbReference>
<gene>
    <name evidence="7" type="ORF">J5474_13650</name>
</gene>
<dbReference type="SUPFAM" id="SSF46626">
    <property type="entry name" value="Cytochrome c"/>
    <property type="match status" value="1"/>
</dbReference>